<reference evidence="2 3" key="1">
    <citation type="submission" date="2019-02" db="EMBL/GenBank/DDBJ databases">
        <title>Genome sequencing of the rare red list fungi Phellinidium pouzarii.</title>
        <authorList>
            <person name="Buettner E."/>
            <person name="Kellner H."/>
        </authorList>
    </citation>
    <scope>NUCLEOTIDE SEQUENCE [LARGE SCALE GENOMIC DNA]</scope>
    <source>
        <strain evidence="2 3">DSM 108285</strain>
    </source>
</reference>
<sequence>MRSSYVVATFLFVVLNAGLPTLAAPQLQDGGYASIVGLCCTKGIFCIGEYAHGAELNFQNTVSTTDSSTTFAATATPQPTPASRRPQIMIPRGSPQLLAPTPMATFLSGAKLMVDPVHQVGVDGVDVDKNYHDGGEPQKCHNFYDNAIAAFPDSDEHLEISATI</sequence>
<keyword evidence="3" id="KW-1185">Reference proteome</keyword>
<feature type="chain" id="PRO_5020969713" evidence="1">
    <location>
        <begin position="24"/>
        <end position="164"/>
    </location>
</feature>
<dbReference type="Proteomes" id="UP000308199">
    <property type="component" value="Unassembled WGS sequence"/>
</dbReference>
<feature type="signal peptide" evidence="1">
    <location>
        <begin position="1"/>
        <end position="23"/>
    </location>
</feature>
<organism evidence="2 3">
    <name type="scientific">Phellinidium pouzarii</name>
    <dbReference type="NCBI Taxonomy" id="167371"/>
    <lineage>
        <taxon>Eukaryota</taxon>
        <taxon>Fungi</taxon>
        <taxon>Dikarya</taxon>
        <taxon>Basidiomycota</taxon>
        <taxon>Agaricomycotina</taxon>
        <taxon>Agaricomycetes</taxon>
        <taxon>Hymenochaetales</taxon>
        <taxon>Hymenochaetaceae</taxon>
        <taxon>Phellinidium</taxon>
    </lineage>
</organism>
<proteinExistence type="predicted"/>
<gene>
    <name evidence="2" type="ORF">EW145_g5411</name>
</gene>
<evidence type="ECO:0000313" key="3">
    <source>
        <dbReference type="Proteomes" id="UP000308199"/>
    </source>
</evidence>
<evidence type="ECO:0000313" key="2">
    <source>
        <dbReference type="EMBL" id="THH04578.1"/>
    </source>
</evidence>
<name>A0A4S4L1X0_9AGAM</name>
<evidence type="ECO:0000256" key="1">
    <source>
        <dbReference type="SAM" id="SignalP"/>
    </source>
</evidence>
<accession>A0A4S4L1X0</accession>
<comment type="caution">
    <text evidence="2">The sequence shown here is derived from an EMBL/GenBank/DDBJ whole genome shotgun (WGS) entry which is preliminary data.</text>
</comment>
<protein>
    <submittedName>
        <fullName evidence="2">Uncharacterized protein</fullName>
    </submittedName>
</protein>
<dbReference type="EMBL" id="SGPK01000330">
    <property type="protein sequence ID" value="THH04578.1"/>
    <property type="molecule type" value="Genomic_DNA"/>
</dbReference>
<dbReference type="AlphaFoldDB" id="A0A4S4L1X0"/>
<keyword evidence="1" id="KW-0732">Signal</keyword>